<accession>A0ABQ9ZH48</accession>
<name>A0ABQ9ZH48_9CRUS</name>
<proteinExistence type="predicted"/>
<sequence length="95" mass="10194">METLGGGHRLPQHWSTPTDTEAVTEPLTASVDGIAQSRENKKKEGSDYGRMDVLGTKRTGGQLPLNNTVHKTDQSAPNCLEDPIGSAAARLLIVR</sequence>
<dbReference type="Proteomes" id="UP001234178">
    <property type="component" value="Unassembled WGS sequence"/>
</dbReference>
<evidence type="ECO:0000313" key="2">
    <source>
        <dbReference type="EMBL" id="KAK4012254.1"/>
    </source>
</evidence>
<feature type="region of interest" description="Disordered" evidence="1">
    <location>
        <begin position="1"/>
        <end position="77"/>
    </location>
</feature>
<reference evidence="2 3" key="1">
    <citation type="journal article" date="2023" name="Nucleic Acids Res.">
        <title>The hologenome of Daphnia magna reveals possible DNA methylation and microbiome-mediated evolution of the host genome.</title>
        <authorList>
            <person name="Chaturvedi A."/>
            <person name="Li X."/>
            <person name="Dhandapani V."/>
            <person name="Marshall H."/>
            <person name="Kissane S."/>
            <person name="Cuenca-Cambronero M."/>
            <person name="Asole G."/>
            <person name="Calvet F."/>
            <person name="Ruiz-Romero M."/>
            <person name="Marangio P."/>
            <person name="Guigo R."/>
            <person name="Rago D."/>
            <person name="Mirbahai L."/>
            <person name="Eastwood N."/>
            <person name="Colbourne J.K."/>
            <person name="Zhou J."/>
            <person name="Mallon E."/>
            <person name="Orsini L."/>
        </authorList>
    </citation>
    <scope>NUCLEOTIDE SEQUENCE [LARGE SCALE GENOMIC DNA]</scope>
    <source>
        <strain evidence="2">LRV0_1</strain>
    </source>
</reference>
<feature type="compositionally biased region" description="Basic and acidic residues" evidence="1">
    <location>
        <begin position="38"/>
        <end position="50"/>
    </location>
</feature>
<comment type="caution">
    <text evidence="2">The sequence shown here is derived from an EMBL/GenBank/DDBJ whole genome shotgun (WGS) entry which is preliminary data.</text>
</comment>
<keyword evidence="3" id="KW-1185">Reference proteome</keyword>
<protein>
    <submittedName>
        <fullName evidence="2">Uncharacterized protein</fullName>
    </submittedName>
</protein>
<feature type="compositionally biased region" description="Polar residues" evidence="1">
    <location>
        <begin position="64"/>
        <end position="77"/>
    </location>
</feature>
<organism evidence="2 3">
    <name type="scientific">Daphnia magna</name>
    <dbReference type="NCBI Taxonomy" id="35525"/>
    <lineage>
        <taxon>Eukaryota</taxon>
        <taxon>Metazoa</taxon>
        <taxon>Ecdysozoa</taxon>
        <taxon>Arthropoda</taxon>
        <taxon>Crustacea</taxon>
        <taxon>Branchiopoda</taxon>
        <taxon>Diplostraca</taxon>
        <taxon>Cladocera</taxon>
        <taxon>Anomopoda</taxon>
        <taxon>Daphniidae</taxon>
        <taxon>Daphnia</taxon>
    </lineage>
</organism>
<gene>
    <name evidence="2" type="ORF">OUZ56_021355</name>
</gene>
<dbReference type="EMBL" id="JAOYFB010000003">
    <property type="protein sequence ID" value="KAK4012254.1"/>
    <property type="molecule type" value="Genomic_DNA"/>
</dbReference>
<evidence type="ECO:0000313" key="3">
    <source>
        <dbReference type="Proteomes" id="UP001234178"/>
    </source>
</evidence>
<evidence type="ECO:0000256" key="1">
    <source>
        <dbReference type="SAM" id="MobiDB-lite"/>
    </source>
</evidence>